<sequence>TVCSTSRHFLIPLNGHLTPPLLEKSPMYTKLADLGSDVPNGPDIHAVIPHLFNTSLITGTIPSRWNHSTIFSYCVRSPTAPADHRSTHHRCLLSRTLGDIWPFHNFNDFVNNFVHFYALALFSSKVPFTPDFSNSESRWEKLLFREFLQNLSSSALLAPTQHNDEAASCNMQTVQLNMLKFSVLMYTQYRVESLAAWGIHITRSHELTGSSNNDFSGRRKTEFVDQGPVQQSLHCRQWRKITLSFKGRILGSNRLGGFRYSFHRAVIYCWNYGMANLPNIFVHHVEPNTAKRFHKFRSDCQLASDTEEEPRHRTIDYSHASSVAYIVTLVVRLAEISSRQSYERDDSGAVRRRWRGNVMSSALRQQKSKFSVYAEARKFCGSNCSVIIVIIIIKDSNISVDTDTSLPLCRMSNLAPNLHSIAIGVVHSDSHKSFRDVLRVIGMQRTRKPSQFMHSAKSNEFPVYSSITCKSNEMVQLTLELIWNIDQYIVGT</sequence>
<dbReference type="EMBL" id="DF143793">
    <property type="protein sequence ID" value="GAA54216.1"/>
    <property type="molecule type" value="Genomic_DNA"/>
</dbReference>
<keyword evidence="2" id="KW-1185">Reference proteome</keyword>
<accession>G7YMN5</accession>
<reference evidence="1" key="1">
    <citation type="journal article" date="2011" name="Genome Biol.">
        <title>The draft genome of the carcinogenic human liver fluke Clonorchis sinensis.</title>
        <authorList>
            <person name="Wang X."/>
            <person name="Chen W."/>
            <person name="Huang Y."/>
            <person name="Sun J."/>
            <person name="Men J."/>
            <person name="Liu H."/>
            <person name="Luo F."/>
            <person name="Guo L."/>
            <person name="Lv X."/>
            <person name="Deng C."/>
            <person name="Zhou C."/>
            <person name="Fan Y."/>
            <person name="Li X."/>
            <person name="Huang L."/>
            <person name="Hu Y."/>
            <person name="Liang C."/>
            <person name="Hu X."/>
            <person name="Xu J."/>
            <person name="Yu X."/>
        </authorList>
    </citation>
    <scope>NUCLEOTIDE SEQUENCE [LARGE SCALE GENOMIC DNA]</scope>
    <source>
        <strain evidence="1">Henan</strain>
    </source>
</reference>
<dbReference type="AlphaFoldDB" id="G7YMN5"/>
<evidence type="ECO:0000313" key="2">
    <source>
        <dbReference type="Proteomes" id="UP000008909"/>
    </source>
</evidence>
<name>G7YMN5_CLOSI</name>
<dbReference type="Proteomes" id="UP000008909">
    <property type="component" value="Unassembled WGS sequence"/>
</dbReference>
<proteinExistence type="predicted"/>
<reference key="2">
    <citation type="submission" date="2011-10" db="EMBL/GenBank/DDBJ databases">
        <title>The genome and transcriptome sequence of Clonorchis sinensis provide insights into the carcinogenic liver fluke.</title>
        <authorList>
            <person name="Wang X."/>
            <person name="Huang Y."/>
            <person name="Chen W."/>
            <person name="Liu H."/>
            <person name="Guo L."/>
            <person name="Chen Y."/>
            <person name="Luo F."/>
            <person name="Zhou W."/>
            <person name="Sun J."/>
            <person name="Mao Q."/>
            <person name="Liang P."/>
            <person name="Zhou C."/>
            <person name="Tian Y."/>
            <person name="Men J."/>
            <person name="Lv X."/>
            <person name="Huang L."/>
            <person name="Zhou J."/>
            <person name="Hu Y."/>
            <person name="Li R."/>
            <person name="Zhang F."/>
            <person name="Lei H."/>
            <person name="Li X."/>
            <person name="Hu X."/>
            <person name="Liang C."/>
            <person name="Xu J."/>
            <person name="Wu Z."/>
            <person name="Yu X."/>
        </authorList>
    </citation>
    <scope>NUCLEOTIDE SEQUENCE</scope>
    <source>
        <strain>Henan</strain>
    </source>
</reference>
<feature type="non-terminal residue" evidence="1">
    <location>
        <position position="1"/>
    </location>
</feature>
<gene>
    <name evidence="1" type="ORF">CLF_112714</name>
</gene>
<evidence type="ECO:0000313" key="1">
    <source>
        <dbReference type="EMBL" id="GAA54216.1"/>
    </source>
</evidence>
<protein>
    <submittedName>
        <fullName evidence="1">Uncharacterized protein</fullName>
    </submittedName>
</protein>
<organism evidence="1 2">
    <name type="scientific">Clonorchis sinensis</name>
    <name type="common">Chinese liver fluke</name>
    <dbReference type="NCBI Taxonomy" id="79923"/>
    <lineage>
        <taxon>Eukaryota</taxon>
        <taxon>Metazoa</taxon>
        <taxon>Spiralia</taxon>
        <taxon>Lophotrochozoa</taxon>
        <taxon>Platyhelminthes</taxon>
        <taxon>Trematoda</taxon>
        <taxon>Digenea</taxon>
        <taxon>Opisthorchiida</taxon>
        <taxon>Opisthorchiata</taxon>
        <taxon>Opisthorchiidae</taxon>
        <taxon>Clonorchis</taxon>
    </lineage>
</organism>